<dbReference type="GO" id="GO:0016758">
    <property type="term" value="F:hexosyltransferase activity"/>
    <property type="evidence" value="ECO:0007669"/>
    <property type="project" value="TreeGrafter"/>
</dbReference>
<keyword evidence="2 6" id="KW-0328">Glycosyltransferase</keyword>
<dbReference type="SUPFAM" id="SSF53756">
    <property type="entry name" value="UDP-Glycosyltransferase/glycogen phosphorylase"/>
    <property type="match status" value="1"/>
</dbReference>
<evidence type="ECO:0000256" key="4">
    <source>
        <dbReference type="SAM" id="MobiDB-lite"/>
    </source>
</evidence>
<proteinExistence type="predicted"/>
<evidence type="ECO:0000313" key="7">
    <source>
        <dbReference type="Proteomes" id="UP000419743"/>
    </source>
</evidence>
<dbReference type="EMBL" id="CACRYJ010000025">
    <property type="protein sequence ID" value="VZO36652.1"/>
    <property type="molecule type" value="Genomic_DNA"/>
</dbReference>
<evidence type="ECO:0000313" key="6">
    <source>
        <dbReference type="EMBL" id="VZO36652.1"/>
    </source>
</evidence>
<dbReference type="PANTHER" id="PTHR45947:SF3">
    <property type="entry name" value="SULFOQUINOVOSYL TRANSFERASE SQD2"/>
    <property type="match status" value="1"/>
</dbReference>
<evidence type="ECO:0000259" key="5">
    <source>
        <dbReference type="Pfam" id="PF13579"/>
    </source>
</evidence>
<feature type="region of interest" description="Disordered" evidence="4">
    <location>
        <begin position="413"/>
        <end position="435"/>
    </location>
</feature>
<comment type="caution">
    <text evidence="6">The sequence shown here is derived from an EMBL/GenBank/DDBJ whole genome shotgun (WGS) entry which is preliminary data.</text>
</comment>
<dbReference type="InterPro" id="IPR050194">
    <property type="entry name" value="Glycosyltransferase_grp1"/>
</dbReference>
<evidence type="ECO:0000256" key="1">
    <source>
        <dbReference type="ARBA" id="ARBA00021292"/>
    </source>
</evidence>
<dbReference type="Proteomes" id="UP000419743">
    <property type="component" value="Unassembled WGS sequence"/>
</dbReference>
<protein>
    <recommendedName>
        <fullName evidence="1">D-inositol 3-phosphate glycosyltransferase</fullName>
    </recommendedName>
</protein>
<dbReference type="InterPro" id="IPR028098">
    <property type="entry name" value="Glyco_trans_4-like_N"/>
</dbReference>
<feature type="compositionally biased region" description="Basic and acidic residues" evidence="4">
    <location>
        <begin position="420"/>
        <end position="435"/>
    </location>
</feature>
<feature type="domain" description="Glycosyltransferase subfamily 4-like N-terminal" evidence="5">
    <location>
        <begin position="36"/>
        <end position="204"/>
    </location>
</feature>
<dbReference type="Pfam" id="PF13579">
    <property type="entry name" value="Glyco_trans_4_4"/>
    <property type="match status" value="1"/>
</dbReference>
<dbReference type="GO" id="GO:1901137">
    <property type="term" value="P:carbohydrate derivative biosynthetic process"/>
    <property type="evidence" value="ECO:0007669"/>
    <property type="project" value="UniProtKB-ARBA"/>
</dbReference>
<dbReference type="Gene3D" id="3.40.50.2000">
    <property type="entry name" value="Glycogen Phosphorylase B"/>
    <property type="match status" value="2"/>
</dbReference>
<keyword evidence="7" id="KW-1185">Reference proteome</keyword>
<evidence type="ECO:0000256" key="2">
    <source>
        <dbReference type="ARBA" id="ARBA00022676"/>
    </source>
</evidence>
<evidence type="ECO:0000256" key="3">
    <source>
        <dbReference type="ARBA" id="ARBA00022679"/>
    </source>
</evidence>
<reference evidence="6 7" key="1">
    <citation type="submission" date="2019-11" db="EMBL/GenBank/DDBJ databases">
        <authorList>
            <person name="Criscuolo A."/>
        </authorList>
    </citation>
    <scope>NUCLEOTIDE SEQUENCE [LARGE SCALE GENOMIC DNA]</scope>
    <source>
        <strain evidence="6">CIP111667</strain>
    </source>
</reference>
<dbReference type="PANTHER" id="PTHR45947">
    <property type="entry name" value="SULFOQUINOVOSYL TRANSFERASE SQD2"/>
    <property type="match status" value="1"/>
</dbReference>
<accession>A0A7M4DI87</accession>
<dbReference type="CDD" id="cd03794">
    <property type="entry name" value="GT4_WbuB-like"/>
    <property type="match status" value="1"/>
</dbReference>
<dbReference type="Pfam" id="PF13692">
    <property type="entry name" value="Glyco_trans_1_4"/>
    <property type="match status" value="1"/>
</dbReference>
<gene>
    <name evidence="6" type="primary">kanE</name>
    <name evidence="6" type="ORF">HALOF300_01838</name>
</gene>
<name>A0A7M4DI87_9MICO</name>
<dbReference type="AlphaFoldDB" id="A0A7M4DI87"/>
<organism evidence="6 7">
    <name type="scientific">Occultella aeris</name>
    <dbReference type="NCBI Taxonomy" id="2761496"/>
    <lineage>
        <taxon>Bacteria</taxon>
        <taxon>Bacillati</taxon>
        <taxon>Actinomycetota</taxon>
        <taxon>Actinomycetes</taxon>
        <taxon>Micrococcales</taxon>
        <taxon>Ruaniaceae</taxon>
        <taxon>Occultella</taxon>
    </lineage>
</organism>
<keyword evidence="3 6" id="KW-0808">Transferase</keyword>
<sequence>MWNRRNGRASVAAGVASGRKPRVLIVIQNLPLRIDRRVRTECAALVRAGYEVSVICPKETAGEADRHVADGVHVYSYAPPPESSGLISYFREFALCWLQTARLSIKVNRERGFDVLQACNPPDTYWLLGALWKLRGRRYVFDQHDLCPEVYEARFGTRGVLHRALLFLEAMTYRVADRVISPNPAYRDVALERGGVPAGRTAVVMSTPDADRMRRREPHPELRDGREHLVCYVGIMGPQDGVDGLLATIDNYVHDLGREDTRFALLGFGDSLEDLKADASARGLDAWVTFTGKVDHDELGRWLSTADLGVTPDPQNEFNHRSTMNKTLEYMAHEIPVVATDLRETRRCAGDAAVYVSGDDPAQSAQAIADLLDDPQRRTEMGRIGRSRIENELAWSIQARAYVGVFDGLLGRRRRSGAPRSDETQRRDLAERVTP</sequence>